<evidence type="ECO:0000256" key="4">
    <source>
        <dbReference type="ARBA" id="ARBA00013346"/>
    </source>
</evidence>
<keyword evidence="7 12" id="KW-0808">Transferase</keyword>
<evidence type="ECO:0000256" key="8">
    <source>
        <dbReference type="ARBA" id="ARBA00022691"/>
    </source>
</evidence>
<keyword evidence="5" id="KW-0963">Cytoplasm</keyword>
<keyword evidence="6 12" id="KW-0489">Methyltransferase</keyword>
<evidence type="ECO:0000256" key="1">
    <source>
        <dbReference type="ARBA" id="ARBA00004496"/>
    </source>
</evidence>
<dbReference type="EC" id="2.1.1.77" evidence="3"/>
<evidence type="ECO:0000256" key="3">
    <source>
        <dbReference type="ARBA" id="ARBA00011890"/>
    </source>
</evidence>
<dbReference type="PANTHER" id="PTHR11579">
    <property type="entry name" value="PROTEIN-L-ISOASPARTATE O-METHYLTRANSFERASE"/>
    <property type="match status" value="1"/>
</dbReference>
<dbReference type="GO" id="GO:0005737">
    <property type="term" value="C:cytoplasm"/>
    <property type="evidence" value="ECO:0007669"/>
    <property type="project" value="UniProtKB-SubCell"/>
</dbReference>
<dbReference type="GO" id="GO:0004719">
    <property type="term" value="F:protein-L-isoaspartate (D-aspartate) O-methyltransferase activity"/>
    <property type="evidence" value="ECO:0007669"/>
    <property type="project" value="UniProtKB-EC"/>
</dbReference>
<dbReference type="CDD" id="cd02440">
    <property type="entry name" value="AdoMet_MTases"/>
    <property type="match status" value="1"/>
</dbReference>
<dbReference type="InterPro" id="IPR026448">
    <property type="entry name" value="Methyltr_grasp"/>
</dbReference>
<dbReference type="InterPro" id="IPR000682">
    <property type="entry name" value="PCMT"/>
</dbReference>
<evidence type="ECO:0000256" key="10">
    <source>
        <dbReference type="ARBA" id="ARBA00031323"/>
    </source>
</evidence>
<dbReference type="Gene3D" id="3.40.50.150">
    <property type="entry name" value="Vaccinia Virus protein VP39"/>
    <property type="match status" value="1"/>
</dbReference>
<evidence type="ECO:0000256" key="6">
    <source>
        <dbReference type="ARBA" id="ARBA00022603"/>
    </source>
</evidence>
<dbReference type="NCBIfam" id="TIGR04188">
    <property type="entry name" value="methyltr_grsp"/>
    <property type="match status" value="1"/>
</dbReference>
<name>A0A7W7D9M6_9ACTN</name>
<sequence length="386" mass="41620">MTIPTESDALRSALAGLLGETGALTDPRWCQAIKVVPRELFLGEAVYQATEGDEKGTIWEPVRRSDMSNADWLRLAYADDTWVTQLDGVMAADARAPVHGDPTSSSSSPGLVVRMLEAAQIGDRDKVLEIGTGTGYSTALMCHRLGSEAVTSIECDPGVAAHARKAIEACDHSPTLIVGDGLNGYEKNAEYDRLIATCSVRFIPPAWMWQVRDGGTITTPMWGWMDGNALAHLTLADDGTASGRFHPYNVAFMNARPHGRPPRASYMLGIGDERESRIDPSTLDDWTGCFVAQLAAPSAEKLGAGDEMILLDVATGSQASTRKAGAAGWTVRQHGPLRLWDAVEDAIETWRRAGSPHQSAFGLSVSPSAQWIWLGAPDGPRWRLPV</sequence>
<accession>A0A7W7D9M6</accession>
<evidence type="ECO:0000313" key="13">
    <source>
        <dbReference type="Proteomes" id="UP000542210"/>
    </source>
</evidence>
<evidence type="ECO:0000256" key="7">
    <source>
        <dbReference type="ARBA" id="ARBA00022679"/>
    </source>
</evidence>
<comment type="similarity">
    <text evidence="2">Belongs to the methyltransferase superfamily. L-isoaspartyl/D-aspartyl protein methyltransferase family.</text>
</comment>
<evidence type="ECO:0000256" key="11">
    <source>
        <dbReference type="ARBA" id="ARBA00031350"/>
    </source>
</evidence>
<dbReference type="Proteomes" id="UP000542210">
    <property type="component" value="Unassembled WGS sequence"/>
</dbReference>
<evidence type="ECO:0000256" key="5">
    <source>
        <dbReference type="ARBA" id="ARBA00022490"/>
    </source>
</evidence>
<evidence type="ECO:0000313" key="12">
    <source>
        <dbReference type="EMBL" id="MBB4701358.1"/>
    </source>
</evidence>
<comment type="caution">
    <text evidence="12">The sequence shown here is derived from an EMBL/GenBank/DDBJ whole genome shotgun (WGS) entry which is preliminary data.</text>
</comment>
<dbReference type="PANTHER" id="PTHR11579:SF0">
    <property type="entry name" value="PROTEIN-L-ISOASPARTATE(D-ASPARTATE) O-METHYLTRANSFERASE"/>
    <property type="match status" value="1"/>
</dbReference>
<dbReference type="SUPFAM" id="SSF53335">
    <property type="entry name" value="S-adenosyl-L-methionine-dependent methyltransferases"/>
    <property type="match status" value="1"/>
</dbReference>
<dbReference type="AlphaFoldDB" id="A0A7W7D9M6"/>
<dbReference type="GO" id="GO:0032259">
    <property type="term" value="P:methylation"/>
    <property type="evidence" value="ECO:0007669"/>
    <property type="project" value="UniProtKB-KW"/>
</dbReference>
<keyword evidence="13" id="KW-1185">Reference proteome</keyword>
<evidence type="ECO:0000256" key="9">
    <source>
        <dbReference type="ARBA" id="ARBA00030757"/>
    </source>
</evidence>
<protein>
    <recommendedName>
        <fullName evidence="4">Protein-L-isoaspartate O-methyltransferase</fullName>
        <ecNumber evidence="3">2.1.1.77</ecNumber>
    </recommendedName>
    <alternativeName>
        <fullName evidence="11">L-isoaspartyl protein carboxyl methyltransferase</fullName>
    </alternativeName>
    <alternativeName>
        <fullName evidence="9">Protein L-isoaspartyl methyltransferase</fullName>
    </alternativeName>
    <alternativeName>
        <fullName evidence="10">Protein-beta-aspartate methyltransferase</fullName>
    </alternativeName>
</protein>
<gene>
    <name evidence="12" type="ORF">BJ982_002902</name>
</gene>
<organism evidence="12 13">
    <name type="scientific">Sphaerisporangium siamense</name>
    <dbReference type="NCBI Taxonomy" id="795645"/>
    <lineage>
        <taxon>Bacteria</taxon>
        <taxon>Bacillati</taxon>
        <taxon>Actinomycetota</taxon>
        <taxon>Actinomycetes</taxon>
        <taxon>Streptosporangiales</taxon>
        <taxon>Streptosporangiaceae</taxon>
        <taxon>Sphaerisporangium</taxon>
    </lineage>
</organism>
<dbReference type="EMBL" id="JACHND010000001">
    <property type="protein sequence ID" value="MBB4701358.1"/>
    <property type="molecule type" value="Genomic_DNA"/>
</dbReference>
<reference evidence="12 13" key="1">
    <citation type="submission" date="2020-08" db="EMBL/GenBank/DDBJ databases">
        <title>Sequencing the genomes of 1000 actinobacteria strains.</title>
        <authorList>
            <person name="Klenk H.-P."/>
        </authorList>
    </citation>
    <scope>NUCLEOTIDE SEQUENCE [LARGE SCALE GENOMIC DNA]</scope>
    <source>
        <strain evidence="12 13">DSM 45784</strain>
    </source>
</reference>
<dbReference type="RefSeq" id="WP_184880396.1">
    <property type="nucleotide sequence ID" value="NZ_BOOV01000015.1"/>
</dbReference>
<comment type="subcellular location">
    <subcellularLocation>
        <location evidence="1">Cytoplasm</location>
    </subcellularLocation>
</comment>
<dbReference type="Pfam" id="PF01135">
    <property type="entry name" value="PCMT"/>
    <property type="match status" value="1"/>
</dbReference>
<keyword evidence="8" id="KW-0949">S-adenosyl-L-methionine</keyword>
<evidence type="ECO:0000256" key="2">
    <source>
        <dbReference type="ARBA" id="ARBA00005369"/>
    </source>
</evidence>
<proteinExistence type="inferred from homology"/>
<dbReference type="InterPro" id="IPR029063">
    <property type="entry name" value="SAM-dependent_MTases_sf"/>
</dbReference>